<feature type="domain" description="Multidrug resistance protein MdtA-like alpha-helical hairpin" evidence="3">
    <location>
        <begin position="131"/>
        <end position="200"/>
    </location>
</feature>
<dbReference type="Gene3D" id="2.40.50.100">
    <property type="match status" value="1"/>
</dbReference>
<dbReference type="Gene3D" id="2.40.420.20">
    <property type="match status" value="1"/>
</dbReference>
<comment type="caution">
    <text evidence="7">The sequence shown here is derived from an EMBL/GenBank/DDBJ whole genome shotgun (WGS) entry which is preliminary data.</text>
</comment>
<dbReference type="SUPFAM" id="SSF111369">
    <property type="entry name" value="HlyD-like secretion proteins"/>
    <property type="match status" value="1"/>
</dbReference>
<protein>
    <submittedName>
        <fullName evidence="7">Efflux RND transporter periplasmic adaptor subunit</fullName>
    </submittedName>
</protein>
<dbReference type="EMBL" id="MLCA01000002">
    <property type="protein sequence ID" value="MEE7490639.1"/>
    <property type="molecule type" value="Genomic_DNA"/>
</dbReference>
<reference evidence="7 8" key="1">
    <citation type="journal article" date="2012" name="Genet. Mol. Biol.">
        <title>Analysis of 16S rRNA and mxaF genes revealing insights into Methylobacterium niche-specific plant association.</title>
        <authorList>
            <person name="Dourado M.N."/>
            <person name="Andreote F.D."/>
            <person name="Dini-Andreote F."/>
            <person name="Conti R."/>
            <person name="Araujo J.M."/>
            <person name="Araujo W.L."/>
        </authorList>
    </citation>
    <scope>NUCLEOTIDE SEQUENCE [LARGE SCALE GENOMIC DNA]</scope>
    <source>
        <strain evidence="7 8">TC3-10</strain>
    </source>
</reference>
<dbReference type="Gene3D" id="1.10.287.470">
    <property type="entry name" value="Helix hairpin bin"/>
    <property type="match status" value="1"/>
</dbReference>
<evidence type="ECO:0000259" key="6">
    <source>
        <dbReference type="Pfam" id="PF25967"/>
    </source>
</evidence>
<dbReference type="InterPro" id="IPR058624">
    <property type="entry name" value="MdtA-like_HH"/>
</dbReference>
<feature type="domain" description="Multidrug resistance protein MdtA-like beta-barrel" evidence="5">
    <location>
        <begin position="242"/>
        <end position="326"/>
    </location>
</feature>
<comment type="similarity">
    <text evidence="2">Belongs to the membrane fusion protein (MFP) (TC 8.A.1) family.</text>
</comment>
<evidence type="ECO:0000313" key="7">
    <source>
        <dbReference type="EMBL" id="MEE7490639.1"/>
    </source>
</evidence>
<dbReference type="NCBIfam" id="TIGR01730">
    <property type="entry name" value="RND_mfp"/>
    <property type="match status" value="1"/>
</dbReference>
<dbReference type="PANTHER" id="PTHR30158:SF10">
    <property type="entry name" value="CATION EFFLUX PUMP"/>
    <property type="match status" value="1"/>
</dbReference>
<sequence>MIDVAPKSLTDFEALPRDGAPRRSSKARFVALPLVAALLGGAGWYGYGHYEASHAAAPAATPLPTVTVAVPAERDVDVRLTGLGQFSAINRVELRAQVGGSLTEIHFKDGDIVRKGDLLFVIDPRPYEIKLAEAQAQLETAKARLGLADSQLARSQSLARSQYATQETLDQRVNEQSAARAAVDTSEARVRDAKLDLEYTRVTAPFSGRMSARQVSLGGLIAGSRAGASATTLLATIVSLDPIYLDFDMSEGDWLKFQRSRDQKQPLSKTVTAALGDEAGFDRTGKLDFVDNVLNRSSGTIHARATYANPDLFLSPGQFARVRVALSKPAPALLVPDAAVLPDQSDFVVMTVGADDVVTPKKVEVGDLRDGLRVIRSGLAPTDRVIVDGIALARPGTKVSAKQATVAVASAQN</sequence>
<dbReference type="Pfam" id="PF25967">
    <property type="entry name" value="RND-MFP_C"/>
    <property type="match status" value="1"/>
</dbReference>
<proteinExistence type="inferred from homology"/>
<dbReference type="Gene3D" id="2.40.30.170">
    <property type="match status" value="1"/>
</dbReference>
<evidence type="ECO:0000259" key="3">
    <source>
        <dbReference type="Pfam" id="PF25876"/>
    </source>
</evidence>
<dbReference type="RefSeq" id="WP_091778597.1">
    <property type="nucleotide sequence ID" value="NZ_MLCA01000002.1"/>
</dbReference>
<dbReference type="InterPro" id="IPR058625">
    <property type="entry name" value="MdtA-like_BSH"/>
</dbReference>
<feature type="domain" description="Multidrug resistance protein MdtA-like C-terminal permuted SH3" evidence="6">
    <location>
        <begin position="332"/>
        <end position="390"/>
    </location>
</feature>
<accession>A0ABU7TMB6</accession>
<dbReference type="PANTHER" id="PTHR30158">
    <property type="entry name" value="ACRA/E-RELATED COMPONENT OF DRUG EFFLUX TRANSPORTER"/>
    <property type="match status" value="1"/>
</dbReference>
<dbReference type="InterPro" id="IPR058626">
    <property type="entry name" value="MdtA-like_b-barrel"/>
</dbReference>
<evidence type="ECO:0000259" key="5">
    <source>
        <dbReference type="Pfam" id="PF25944"/>
    </source>
</evidence>
<keyword evidence="8" id="KW-1185">Reference proteome</keyword>
<evidence type="ECO:0000313" key="8">
    <source>
        <dbReference type="Proteomes" id="UP001355206"/>
    </source>
</evidence>
<feature type="domain" description="Multidrug resistance protein MdtA-like barrel-sandwich hybrid" evidence="4">
    <location>
        <begin position="90"/>
        <end position="228"/>
    </location>
</feature>
<dbReference type="InterPro" id="IPR006143">
    <property type="entry name" value="RND_pump_MFP"/>
</dbReference>
<dbReference type="Proteomes" id="UP001355206">
    <property type="component" value="Unassembled WGS sequence"/>
</dbReference>
<evidence type="ECO:0000256" key="1">
    <source>
        <dbReference type="ARBA" id="ARBA00004196"/>
    </source>
</evidence>
<organism evidence="7 8">
    <name type="scientific">Methylobacterium oryzae</name>
    <dbReference type="NCBI Taxonomy" id="334852"/>
    <lineage>
        <taxon>Bacteria</taxon>
        <taxon>Pseudomonadati</taxon>
        <taxon>Pseudomonadota</taxon>
        <taxon>Alphaproteobacteria</taxon>
        <taxon>Hyphomicrobiales</taxon>
        <taxon>Methylobacteriaceae</taxon>
        <taxon>Methylobacterium</taxon>
    </lineage>
</organism>
<dbReference type="Pfam" id="PF25944">
    <property type="entry name" value="Beta-barrel_RND"/>
    <property type="match status" value="1"/>
</dbReference>
<gene>
    <name evidence="7" type="ORF">MOTC310_09175</name>
</gene>
<dbReference type="Pfam" id="PF25917">
    <property type="entry name" value="BSH_RND"/>
    <property type="match status" value="1"/>
</dbReference>
<comment type="subcellular location">
    <subcellularLocation>
        <location evidence="1">Cell envelope</location>
    </subcellularLocation>
</comment>
<dbReference type="Pfam" id="PF25876">
    <property type="entry name" value="HH_MFP_RND"/>
    <property type="match status" value="1"/>
</dbReference>
<dbReference type="InterPro" id="IPR058627">
    <property type="entry name" value="MdtA-like_C"/>
</dbReference>
<evidence type="ECO:0000259" key="4">
    <source>
        <dbReference type="Pfam" id="PF25917"/>
    </source>
</evidence>
<evidence type="ECO:0000256" key="2">
    <source>
        <dbReference type="ARBA" id="ARBA00009477"/>
    </source>
</evidence>
<name>A0ABU7TMB6_9HYPH</name>